<keyword evidence="1" id="KW-0812">Transmembrane</keyword>
<evidence type="ECO:0000313" key="2">
    <source>
        <dbReference type="EMBL" id="EAY07586.1"/>
    </source>
</evidence>
<accession>A2EIA4</accession>
<evidence type="ECO:0000313" key="3">
    <source>
        <dbReference type="Proteomes" id="UP000001542"/>
    </source>
</evidence>
<sequence length="412" mass="45924">MLIQIVSLNLLTFVKLENHPQLSIPQTQSTNSLESSKIKLSNFKSISKFSNTNEIRQQNNKSPITQTLNKHIFTESNEDLILIQGENWKRRRESFATGILDISDSHFYECIQDNAPGGAIFSLCETLVSRCTFTKCGAYTGGCICVYSDLYINKSLFQKNNAQKGGALYNQYACFSMNDTSFDLMSAAETGGVYDSHSNIQIQSQENNFTRCSCTKDGAAMFVSAPSAYLKHLIVVKNMIKKGSGSIYFDAVNRGELLDSIFHKCMFQDIVGGGGSCVEATGYKSTVSILNSIFSESANFNFWSIRSRKSCSLILIGCKFSLEKRIEVNCDAQPSLNRCDFDLGKNLKLPKIKILNVGNPNDPEYDPNWLFVPFGIALKSIAKILPILILFPIVIVEVISVFRQRAANRKIL</sequence>
<dbReference type="InterPro" id="IPR011050">
    <property type="entry name" value="Pectin_lyase_fold/virulence"/>
</dbReference>
<dbReference type="EMBL" id="DS113396">
    <property type="protein sequence ID" value="EAY07586.1"/>
    <property type="molecule type" value="Genomic_DNA"/>
</dbReference>
<proteinExistence type="predicted"/>
<gene>
    <name evidence="2" type="ORF">TVAG_333980</name>
</gene>
<dbReference type="KEGG" id="tva:4765480"/>
<evidence type="ECO:0008006" key="4">
    <source>
        <dbReference type="Google" id="ProtNLM"/>
    </source>
</evidence>
<reference evidence="2" key="2">
    <citation type="journal article" date="2007" name="Science">
        <title>Draft genome sequence of the sexually transmitted pathogen Trichomonas vaginalis.</title>
        <authorList>
            <person name="Carlton J.M."/>
            <person name="Hirt R.P."/>
            <person name="Silva J.C."/>
            <person name="Delcher A.L."/>
            <person name="Schatz M."/>
            <person name="Zhao Q."/>
            <person name="Wortman J.R."/>
            <person name="Bidwell S.L."/>
            <person name="Alsmark U.C.M."/>
            <person name="Besteiro S."/>
            <person name="Sicheritz-Ponten T."/>
            <person name="Noel C.J."/>
            <person name="Dacks J.B."/>
            <person name="Foster P.G."/>
            <person name="Simillion C."/>
            <person name="Van de Peer Y."/>
            <person name="Miranda-Saavedra D."/>
            <person name="Barton G.J."/>
            <person name="Westrop G.D."/>
            <person name="Mueller S."/>
            <person name="Dessi D."/>
            <person name="Fiori P.L."/>
            <person name="Ren Q."/>
            <person name="Paulsen I."/>
            <person name="Zhang H."/>
            <person name="Bastida-Corcuera F.D."/>
            <person name="Simoes-Barbosa A."/>
            <person name="Brown M.T."/>
            <person name="Hayes R.D."/>
            <person name="Mukherjee M."/>
            <person name="Okumura C.Y."/>
            <person name="Schneider R."/>
            <person name="Smith A.J."/>
            <person name="Vanacova S."/>
            <person name="Villalvazo M."/>
            <person name="Haas B.J."/>
            <person name="Pertea M."/>
            <person name="Feldblyum T.V."/>
            <person name="Utterback T.R."/>
            <person name="Shu C.L."/>
            <person name="Osoegawa K."/>
            <person name="de Jong P.J."/>
            <person name="Hrdy I."/>
            <person name="Horvathova L."/>
            <person name="Zubacova Z."/>
            <person name="Dolezal P."/>
            <person name="Malik S.B."/>
            <person name="Logsdon J.M. Jr."/>
            <person name="Henze K."/>
            <person name="Gupta A."/>
            <person name="Wang C.C."/>
            <person name="Dunne R.L."/>
            <person name="Upcroft J.A."/>
            <person name="Upcroft P."/>
            <person name="White O."/>
            <person name="Salzberg S.L."/>
            <person name="Tang P."/>
            <person name="Chiu C.-H."/>
            <person name="Lee Y.-S."/>
            <person name="Embley T.M."/>
            <person name="Coombs G.H."/>
            <person name="Mottram J.C."/>
            <person name="Tachezy J."/>
            <person name="Fraser-Liggett C.M."/>
            <person name="Johnson P.J."/>
        </authorList>
    </citation>
    <scope>NUCLEOTIDE SEQUENCE [LARGE SCALE GENOMIC DNA]</scope>
    <source>
        <strain evidence="2">G3</strain>
    </source>
</reference>
<protein>
    <recommendedName>
        <fullName evidence="4">Right handed beta helix domain-containing protein</fullName>
    </recommendedName>
</protein>
<dbReference type="VEuPathDB" id="TrichDB:TVAG_333980"/>
<keyword evidence="1" id="KW-1133">Transmembrane helix</keyword>
<dbReference type="Proteomes" id="UP000001542">
    <property type="component" value="Unassembled WGS sequence"/>
</dbReference>
<dbReference type="VEuPathDB" id="TrichDB:TVAGG3_0060240"/>
<dbReference type="RefSeq" id="XP_001319809.1">
    <property type="nucleotide sequence ID" value="XM_001319774.1"/>
</dbReference>
<dbReference type="InParanoid" id="A2EIA4"/>
<reference evidence="2" key="1">
    <citation type="submission" date="2006-10" db="EMBL/GenBank/DDBJ databases">
        <authorList>
            <person name="Amadeo P."/>
            <person name="Zhao Q."/>
            <person name="Wortman J."/>
            <person name="Fraser-Liggett C."/>
            <person name="Carlton J."/>
        </authorList>
    </citation>
    <scope>NUCLEOTIDE SEQUENCE</scope>
    <source>
        <strain evidence="2">G3</strain>
    </source>
</reference>
<organism evidence="2 3">
    <name type="scientific">Trichomonas vaginalis (strain ATCC PRA-98 / G3)</name>
    <dbReference type="NCBI Taxonomy" id="412133"/>
    <lineage>
        <taxon>Eukaryota</taxon>
        <taxon>Metamonada</taxon>
        <taxon>Parabasalia</taxon>
        <taxon>Trichomonadida</taxon>
        <taxon>Trichomonadidae</taxon>
        <taxon>Trichomonas</taxon>
    </lineage>
</organism>
<dbReference type="SUPFAM" id="SSF51126">
    <property type="entry name" value="Pectin lyase-like"/>
    <property type="match status" value="1"/>
</dbReference>
<dbReference type="AlphaFoldDB" id="A2EIA4"/>
<feature type="transmembrane region" description="Helical" evidence="1">
    <location>
        <begin position="384"/>
        <end position="402"/>
    </location>
</feature>
<name>A2EIA4_TRIV3</name>
<keyword evidence="3" id="KW-1185">Reference proteome</keyword>
<evidence type="ECO:0000256" key="1">
    <source>
        <dbReference type="SAM" id="Phobius"/>
    </source>
</evidence>
<keyword evidence="1" id="KW-0472">Membrane</keyword>